<comment type="subcellular location">
    <subcellularLocation>
        <location evidence="5">Nucleus</location>
    </subcellularLocation>
</comment>
<dbReference type="SMART" id="SM01372">
    <property type="entry name" value="E2F_TDP"/>
    <property type="match status" value="2"/>
</dbReference>
<dbReference type="SUPFAM" id="SSF46785">
    <property type="entry name" value="Winged helix' DNA-binding domain"/>
    <property type="match status" value="2"/>
</dbReference>
<gene>
    <name evidence="8" type="primary">Contig17345.g18462</name>
    <name evidence="8" type="ORF">STYLEM_7616</name>
</gene>
<evidence type="ECO:0000256" key="4">
    <source>
        <dbReference type="ARBA" id="ARBA00023163"/>
    </source>
</evidence>
<evidence type="ECO:0000259" key="7">
    <source>
        <dbReference type="SMART" id="SM01372"/>
    </source>
</evidence>
<accession>A0A078A8N1</accession>
<reference evidence="8 9" key="1">
    <citation type="submission" date="2014-06" db="EMBL/GenBank/DDBJ databases">
        <authorList>
            <person name="Swart Estienne"/>
        </authorList>
    </citation>
    <scope>NUCLEOTIDE SEQUENCE [LARGE SCALE GENOMIC DNA]</scope>
    <source>
        <strain evidence="8 9">130c</strain>
    </source>
</reference>
<dbReference type="GO" id="GO:0000978">
    <property type="term" value="F:RNA polymerase II cis-regulatory region sequence-specific DNA binding"/>
    <property type="evidence" value="ECO:0007669"/>
    <property type="project" value="InterPro"/>
</dbReference>
<dbReference type="PANTHER" id="PTHR12081">
    <property type="entry name" value="TRANSCRIPTION FACTOR E2F"/>
    <property type="match status" value="1"/>
</dbReference>
<protein>
    <submittedName>
        <fullName evidence="8">Transcription factor e2f7</fullName>
    </submittedName>
</protein>
<sequence>MFQAKEIEKLTQTSQNQSESVKPQQSANISQNRSNCGMFKLVSGKISGKNVIALNQAKASVPQTANQDSQIQSIHKLKENLQTFAEQQQKIRLSQDNLSAIQIQEQNKNQGELSQILLKSQKTLQAQEQMQSNNLQSISQIISSQRQSQPSQLFIVEKRDQLESQNLSTQQRYDSQMNCQEQVLSEMGPQSRAEKSLGEICLKFLNQFGAKNQDNQVNLESCVEILGIERRRIYDIVNILESFDMIKRLQKNLYSLSPPDTIKKRIETLEAKALTMVNFGDDLTLSSIDKSQCNLAIQSSQQCSLSCIEQETSQNLISIKTKRHKSLGVLTLIFIQLFLRKGPLMSLEEASESIFEETEDGHQLFKSKVPQILFKLIEKSRRLYDIANVLKSLGIIKKQKDGKNKNVFQWIGSAGFTLEMYSQKNELSYAINKPIYTREYPSKTQQNQQTAKSSVQQTILRQGDTSFIKIRDNQTEKNNSSHSQICLSSSKSSTSEILNTQLIDLNEPNILKKRQFSETQDIRNDRFNLLLNAIKRPNVLQTTQRATIICPKPVYKHLQ</sequence>
<evidence type="ECO:0000313" key="8">
    <source>
        <dbReference type="EMBL" id="CDW78635.1"/>
    </source>
</evidence>
<dbReference type="InterPro" id="IPR015633">
    <property type="entry name" value="E2F"/>
</dbReference>
<proteinExistence type="inferred from homology"/>
<dbReference type="InterPro" id="IPR036390">
    <property type="entry name" value="WH_DNA-bd_sf"/>
</dbReference>
<dbReference type="EMBL" id="CCKQ01007270">
    <property type="protein sequence ID" value="CDW78635.1"/>
    <property type="molecule type" value="Genomic_DNA"/>
</dbReference>
<evidence type="ECO:0000256" key="5">
    <source>
        <dbReference type="RuleBase" id="RU003796"/>
    </source>
</evidence>
<feature type="domain" description="E2F/DP family winged-helix DNA-binding" evidence="7">
    <location>
        <begin position="322"/>
        <end position="412"/>
    </location>
</feature>
<name>A0A078A8N1_STYLE</name>
<dbReference type="AlphaFoldDB" id="A0A078A8N1"/>
<evidence type="ECO:0000256" key="6">
    <source>
        <dbReference type="SAM" id="MobiDB-lite"/>
    </source>
</evidence>
<evidence type="ECO:0000313" key="9">
    <source>
        <dbReference type="Proteomes" id="UP000039865"/>
    </source>
</evidence>
<organism evidence="8 9">
    <name type="scientific">Stylonychia lemnae</name>
    <name type="common">Ciliate</name>
    <dbReference type="NCBI Taxonomy" id="5949"/>
    <lineage>
        <taxon>Eukaryota</taxon>
        <taxon>Sar</taxon>
        <taxon>Alveolata</taxon>
        <taxon>Ciliophora</taxon>
        <taxon>Intramacronucleata</taxon>
        <taxon>Spirotrichea</taxon>
        <taxon>Stichotrichia</taxon>
        <taxon>Sporadotrichida</taxon>
        <taxon>Oxytrichidae</taxon>
        <taxon>Stylonychinae</taxon>
        <taxon>Stylonychia</taxon>
    </lineage>
</organism>
<feature type="region of interest" description="Disordered" evidence="6">
    <location>
        <begin position="1"/>
        <end position="32"/>
    </location>
</feature>
<dbReference type="OrthoDB" id="5318at2759"/>
<dbReference type="PANTHER" id="PTHR12081:SF7">
    <property type="entry name" value="TRANSCRIPTION FACTOR EFL-3"/>
    <property type="match status" value="1"/>
</dbReference>
<keyword evidence="9" id="KW-1185">Reference proteome</keyword>
<dbReference type="InParanoid" id="A0A078A8N1"/>
<dbReference type="Proteomes" id="UP000039865">
    <property type="component" value="Unassembled WGS sequence"/>
</dbReference>
<dbReference type="GO" id="GO:0090575">
    <property type="term" value="C:RNA polymerase II transcription regulator complex"/>
    <property type="evidence" value="ECO:0007669"/>
    <property type="project" value="TreeGrafter"/>
</dbReference>
<dbReference type="Gene3D" id="1.10.10.10">
    <property type="entry name" value="Winged helix-like DNA-binding domain superfamily/Winged helix DNA-binding domain"/>
    <property type="match status" value="2"/>
</dbReference>
<comment type="similarity">
    <text evidence="1 5">Belongs to the E2F/DP family.</text>
</comment>
<keyword evidence="2 5" id="KW-0805">Transcription regulation</keyword>
<feature type="compositionally biased region" description="Polar residues" evidence="6">
    <location>
        <begin position="10"/>
        <end position="32"/>
    </location>
</feature>
<dbReference type="GO" id="GO:0000981">
    <property type="term" value="F:DNA-binding transcription factor activity, RNA polymerase II-specific"/>
    <property type="evidence" value="ECO:0007669"/>
    <property type="project" value="TreeGrafter"/>
</dbReference>
<evidence type="ECO:0000256" key="2">
    <source>
        <dbReference type="ARBA" id="ARBA00023015"/>
    </source>
</evidence>
<dbReference type="Pfam" id="PF02319">
    <property type="entry name" value="WHD_E2F_TDP"/>
    <property type="match status" value="2"/>
</dbReference>
<keyword evidence="3 5" id="KW-0238">DNA-binding</keyword>
<feature type="domain" description="E2F/DP family winged-helix DNA-binding" evidence="7">
    <location>
        <begin position="192"/>
        <end position="258"/>
    </location>
</feature>
<keyword evidence="5" id="KW-0539">Nucleus</keyword>
<keyword evidence="4 5" id="KW-0804">Transcription</keyword>
<dbReference type="InterPro" id="IPR036388">
    <property type="entry name" value="WH-like_DNA-bd_sf"/>
</dbReference>
<evidence type="ECO:0000256" key="1">
    <source>
        <dbReference type="ARBA" id="ARBA00010940"/>
    </source>
</evidence>
<evidence type="ECO:0000256" key="3">
    <source>
        <dbReference type="ARBA" id="ARBA00023125"/>
    </source>
</evidence>
<dbReference type="InterPro" id="IPR003316">
    <property type="entry name" value="E2F_WHTH_DNA-bd_dom"/>
</dbReference>